<dbReference type="EMBL" id="JBFOLJ010000002">
    <property type="protein sequence ID" value="KAL2552746.1"/>
    <property type="molecule type" value="Genomic_DNA"/>
</dbReference>
<sequence>MASLKNGKNIWNVVKDAMVETIEIEDAHHGEEIFFIATMLRRGRELGDESKAVLSYGGRILHFLENLLICERLGFKIHMKVVNHRMMVIYHLVENLPSSRRINFRENGEELPYVHNEVFYGVVKAIFFTGFKIELESKS</sequence>
<evidence type="ECO:0000313" key="2">
    <source>
        <dbReference type="Proteomes" id="UP001604277"/>
    </source>
</evidence>
<name>A0ABD1WSR7_9LAMI</name>
<proteinExistence type="predicted"/>
<evidence type="ECO:0000313" key="1">
    <source>
        <dbReference type="EMBL" id="KAL2552746.1"/>
    </source>
</evidence>
<organism evidence="1 2">
    <name type="scientific">Forsythia ovata</name>
    <dbReference type="NCBI Taxonomy" id="205694"/>
    <lineage>
        <taxon>Eukaryota</taxon>
        <taxon>Viridiplantae</taxon>
        <taxon>Streptophyta</taxon>
        <taxon>Embryophyta</taxon>
        <taxon>Tracheophyta</taxon>
        <taxon>Spermatophyta</taxon>
        <taxon>Magnoliopsida</taxon>
        <taxon>eudicotyledons</taxon>
        <taxon>Gunneridae</taxon>
        <taxon>Pentapetalae</taxon>
        <taxon>asterids</taxon>
        <taxon>lamiids</taxon>
        <taxon>Lamiales</taxon>
        <taxon>Oleaceae</taxon>
        <taxon>Forsythieae</taxon>
        <taxon>Forsythia</taxon>
    </lineage>
</organism>
<protein>
    <submittedName>
        <fullName evidence="1">Uncharacterized protein</fullName>
    </submittedName>
</protein>
<dbReference type="Proteomes" id="UP001604277">
    <property type="component" value="Unassembled WGS sequence"/>
</dbReference>
<dbReference type="AlphaFoldDB" id="A0ABD1WSR7"/>
<comment type="caution">
    <text evidence="1">The sequence shown here is derived from an EMBL/GenBank/DDBJ whole genome shotgun (WGS) entry which is preliminary data.</text>
</comment>
<gene>
    <name evidence="1" type="ORF">Fot_06365</name>
</gene>
<accession>A0ABD1WSR7</accession>
<keyword evidence="2" id="KW-1185">Reference proteome</keyword>
<reference evidence="2" key="1">
    <citation type="submission" date="2024-07" db="EMBL/GenBank/DDBJ databases">
        <title>Two chromosome-level genome assemblies of Korean endemic species Abeliophyllum distichum and Forsythia ovata (Oleaceae).</title>
        <authorList>
            <person name="Jang H."/>
        </authorList>
    </citation>
    <scope>NUCLEOTIDE SEQUENCE [LARGE SCALE GENOMIC DNA]</scope>
</reference>